<accession>J9D6T2</accession>
<evidence type="ECO:0000313" key="2">
    <source>
        <dbReference type="Proteomes" id="UP000003163"/>
    </source>
</evidence>
<sequence length="100" mass="11742">MKQGSKFPVRNWPTFSRGMSEKNIKIVFFMLEGMVGFENRTTCGKMTEVAMRGSDKLKEWYYEAGASDELPETWSDFIQKVIEFCTERDISHLKKYHDES</sequence>
<dbReference type="AlphaFoldDB" id="J9D6T2"/>
<reference evidence="2" key="2">
    <citation type="submission" date="2015-07" db="EMBL/GenBank/DDBJ databases">
        <title>Contrasting host-pathogen interactions and genome evolution in two generalist and specialist microsporidian pathogens of mosquitoes.</title>
        <authorList>
            <consortium name="The Broad Institute Genomics Platform"/>
            <consortium name="The Broad Institute Genome Sequencing Center for Infectious Disease"/>
            <person name="Cuomo C.A."/>
            <person name="Sanscrainte N.D."/>
            <person name="Goldberg J.M."/>
            <person name="Heiman D."/>
            <person name="Young S."/>
            <person name="Zeng Q."/>
            <person name="Becnel J.J."/>
            <person name="Birren B.W."/>
        </authorList>
    </citation>
    <scope>NUCLEOTIDE SEQUENCE [LARGE SCALE GENOMIC DNA]</scope>
    <source>
        <strain evidence="2">USNM 41457</strain>
    </source>
</reference>
<protein>
    <submittedName>
        <fullName evidence="1">Uncharacterized protein</fullName>
    </submittedName>
</protein>
<proteinExistence type="predicted"/>
<dbReference type="STRING" id="1003232.J9D6T2"/>
<dbReference type="OrthoDB" id="2195530at2759"/>
<dbReference type="InParanoid" id="J9D6T2"/>
<dbReference type="EMBL" id="AFBI03000042">
    <property type="protein sequence ID" value="EJW03229.1"/>
    <property type="molecule type" value="Genomic_DNA"/>
</dbReference>
<organism evidence="1 2">
    <name type="scientific">Edhazardia aedis (strain USNM 41457)</name>
    <name type="common">Microsporidian parasite</name>
    <dbReference type="NCBI Taxonomy" id="1003232"/>
    <lineage>
        <taxon>Eukaryota</taxon>
        <taxon>Fungi</taxon>
        <taxon>Fungi incertae sedis</taxon>
        <taxon>Microsporidia</taxon>
        <taxon>Edhazardia</taxon>
    </lineage>
</organism>
<dbReference type="Proteomes" id="UP000003163">
    <property type="component" value="Unassembled WGS sequence"/>
</dbReference>
<keyword evidence="2" id="KW-1185">Reference proteome</keyword>
<reference evidence="1 2" key="1">
    <citation type="submission" date="2011-08" db="EMBL/GenBank/DDBJ databases">
        <authorList>
            <person name="Liu Z.J."/>
            <person name="Shi F.L."/>
            <person name="Lu J.Q."/>
            <person name="Li M."/>
            <person name="Wang Z.L."/>
        </authorList>
    </citation>
    <scope>NUCLEOTIDE SEQUENCE [LARGE SCALE GENOMIC DNA]</scope>
    <source>
        <strain evidence="1 2">USNM 41457</strain>
    </source>
</reference>
<gene>
    <name evidence="1" type="ORF">EDEG_02397</name>
</gene>
<evidence type="ECO:0000313" key="1">
    <source>
        <dbReference type="EMBL" id="EJW03229.1"/>
    </source>
</evidence>
<comment type="caution">
    <text evidence="1">The sequence shown here is derived from an EMBL/GenBank/DDBJ whole genome shotgun (WGS) entry which is preliminary data.</text>
</comment>
<dbReference type="VEuPathDB" id="MicrosporidiaDB:EDEG_02397"/>
<dbReference type="HOGENOM" id="CLU_2306054_0_0_1"/>
<name>J9D6T2_EDHAE</name>